<comment type="caution">
    <text evidence="2">The sequence shown here is derived from an EMBL/GenBank/DDBJ whole genome shotgun (WGS) entry which is preliminary data.</text>
</comment>
<dbReference type="Proteomes" id="UP000711995">
    <property type="component" value="Unassembled WGS sequence"/>
</dbReference>
<dbReference type="AlphaFoldDB" id="A0A968KTI9"/>
<sequence>MKNLWLTSLCFALMLLPSIGSQEAKPIQGISIDPIVEVQDEEHLDTDLPDSQMHPFIPLQQPVQNTDTDEALVDDVVDDRYTPEPHQAPQSGELPEEEFDMDAMIAAYEAEMLARVNANLATMQQSGALDVVRFYMAYATNQLDDEGQALMMQMLGHIESIVIENVFPMIIFGINTPPAVAYANSYDIDVLQMIVAMDAILQLSPRAESLADLIDDSDRYIFDQQEWNAFLALIETLSIRLNQIDPQTMPIQLKGSPLAILLSLLDDIALQGVESAHAKRLIDLFFVGENAEMSETIHAHIATILPIASEILPTMNANIADARRNAIYQDTLHVIDFLGFGDVTLETIYTVLSTVVFDRFMTHLSSIEANLEHSFQLLQSLYMYQDQLWNDFLTEQGVDITTLNPFDDAIYEELGVNFIINRGFDSAITILLGYILIGTYLEPDMYTRYNAYLQQGLGIRELALVSIEGEVTVQEWHAEIQPLVPAIEE</sequence>
<evidence type="ECO:0000313" key="2">
    <source>
        <dbReference type="EMBL" id="NIZ41492.1"/>
    </source>
</evidence>
<dbReference type="RefSeq" id="WP_167701113.1">
    <property type="nucleotide sequence ID" value="NZ_CP118176.1"/>
</dbReference>
<keyword evidence="1" id="KW-0732">Signal</keyword>
<feature type="chain" id="PRO_5037583431" evidence="1">
    <location>
        <begin position="25"/>
        <end position="489"/>
    </location>
</feature>
<protein>
    <submittedName>
        <fullName evidence="2">Uncharacterized protein</fullName>
    </submittedName>
</protein>
<evidence type="ECO:0000313" key="3">
    <source>
        <dbReference type="Proteomes" id="UP000711995"/>
    </source>
</evidence>
<gene>
    <name evidence="2" type="ORF">HCT14_08220</name>
</gene>
<accession>A0A968KTI9</accession>
<keyword evidence="3" id="KW-1185">Reference proteome</keyword>
<reference evidence="2 3" key="1">
    <citation type="submission" date="2020-03" db="EMBL/GenBank/DDBJ databases">
        <title>Spirochaetal bacteria isolated from arthropods constitute a novel genus Entomospira genus novum within the order Spirochaetales.</title>
        <authorList>
            <person name="Grana-Miraglia L."/>
            <person name="Sikutova S."/>
            <person name="Fingerle V."/>
            <person name="Sing A."/>
            <person name="Castillo-Ramirez S."/>
            <person name="Margos G."/>
            <person name="Rudolf I."/>
        </authorList>
    </citation>
    <scope>NUCLEOTIDE SEQUENCE [LARGE SCALE GENOMIC DNA]</scope>
    <source>
        <strain evidence="2 3">BR193</strain>
    </source>
</reference>
<feature type="signal peptide" evidence="1">
    <location>
        <begin position="1"/>
        <end position="24"/>
    </location>
</feature>
<dbReference type="EMBL" id="JAATLJ010000003">
    <property type="protein sequence ID" value="NIZ41492.1"/>
    <property type="molecule type" value="Genomic_DNA"/>
</dbReference>
<proteinExistence type="predicted"/>
<evidence type="ECO:0000256" key="1">
    <source>
        <dbReference type="SAM" id="SignalP"/>
    </source>
</evidence>
<organism evidence="2 3">
    <name type="scientific">Entomospira entomophila</name>
    <dbReference type="NCBI Taxonomy" id="2719988"/>
    <lineage>
        <taxon>Bacteria</taxon>
        <taxon>Pseudomonadati</taxon>
        <taxon>Spirochaetota</taxon>
        <taxon>Spirochaetia</taxon>
        <taxon>Spirochaetales</taxon>
        <taxon>Spirochaetaceae</taxon>
        <taxon>Entomospira</taxon>
    </lineage>
</organism>
<name>A0A968KTI9_9SPIO</name>